<dbReference type="EMBL" id="MU004393">
    <property type="protein sequence ID" value="KAF2652823.1"/>
    <property type="molecule type" value="Genomic_DNA"/>
</dbReference>
<organism evidence="7 8">
    <name type="scientific">Lophiostoma macrostomum CBS 122681</name>
    <dbReference type="NCBI Taxonomy" id="1314788"/>
    <lineage>
        <taxon>Eukaryota</taxon>
        <taxon>Fungi</taxon>
        <taxon>Dikarya</taxon>
        <taxon>Ascomycota</taxon>
        <taxon>Pezizomycotina</taxon>
        <taxon>Dothideomycetes</taxon>
        <taxon>Pleosporomycetidae</taxon>
        <taxon>Pleosporales</taxon>
        <taxon>Lophiostomataceae</taxon>
        <taxon>Lophiostoma</taxon>
    </lineage>
</organism>
<dbReference type="PANTHER" id="PTHR21373:SF0">
    <property type="entry name" value="N-ALPHA-ACETYLTRANSFERASE 35, NATC AUXILIARY SUBUNIT"/>
    <property type="match status" value="1"/>
</dbReference>
<feature type="domain" description="NAA35-like TPR repeats" evidence="6">
    <location>
        <begin position="370"/>
        <end position="711"/>
    </location>
</feature>
<evidence type="ECO:0000256" key="3">
    <source>
        <dbReference type="ARBA" id="ARBA00022490"/>
    </source>
</evidence>
<comment type="subcellular location">
    <subcellularLocation>
        <location evidence="1">Cytoplasm</location>
    </subcellularLocation>
</comment>
<dbReference type="GO" id="GO:0031417">
    <property type="term" value="C:NatC complex"/>
    <property type="evidence" value="ECO:0007669"/>
    <property type="project" value="InterPro"/>
</dbReference>
<dbReference type="Proteomes" id="UP000799324">
    <property type="component" value="Unassembled WGS sequence"/>
</dbReference>
<comment type="similarity">
    <text evidence="2">Belongs to the MAK10 family.</text>
</comment>
<dbReference type="InterPro" id="IPR057982">
    <property type="entry name" value="TPR_NAA35"/>
</dbReference>
<accession>A0A6A6T1Q7</accession>
<evidence type="ECO:0000313" key="7">
    <source>
        <dbReference type="EMBL" id="KAF2652823.1"/>
    </source>
</evidence>
<proteinExistence type="inferred from homology"/>
<feature type="compositionally biased region" description="Basic and acidic residues" evidence="4">
    <location>
        <begin position="1"/>
        <end position="12"/>
    </location>
</feature>
<feature type="domain" description="NAA35-like N-terminal" evidence="5">
    <location>
        <begin position="79"/>
        <end position="238"/>
    </location>
</feature>
<protein>
    <submittedName>
        <fullName evidence="7">Mak10-domain-containing protein</fullName>
    </submittedName>
</protein>
<keyword evidence="8" id="KW-1185">Reference proteome</keyword>
<evidence type="ECO:0000256" key="1">
    <source>
        <dbReference type="ARBA" id="ARBA00004496"/>
    </source>
</evidence>
<dbReference type="InterPro" id="IPR057983">
    <property type="entry name" value="NAA35-like_N"/>
</dbReference>
<evidence type="ECO:0000256" key="2">
    <source>
        <dbReference type="ARBA" id="ARBA00006289"/>
    </source>
</evidence>
<evidence type="ECO:0000313" key="8">
    <source>
        <dbReference type="Proteomes" id="UP000799324"/>
    </source>
</evidence>
<keyword evidence="3" id="KW-0963">Cytoplasm</keyword>
<gene>
    <name evidence="7" type="ORF">K491DRAFT_718586</name>
</gene>
<evidence type="ECO:0000259" key="6">
    <source>
        <dbReference type="Pfam" id="PF25789"/>
    </source>
</evidence>
<feature type="region of interest" description="Disordered" evidence="4">
    <location>
        <begin position="1"/>
        <end position="60"/>
    </location>
</feature>
<dbReference type="AlphaFoldDB" id="A0A6A6T1Q7"/>
<evidence type="ECO:0000259" key="5">
    <source>
        <dbReference type="Pfam" id="PF04112"/>
    </source>
</evidence>
<evidence type="ECO:0000256" key="4">
    <source>
        <dbReference type="SAM" id="MobiDB-lite"/>
    </source>
</evidence>
<reference evidence="7" key="1">
    <citation type="journal article" date="2020" name="Stud. Mycol.">
        <title>101 Dothideomycetes genomes: a test case for predicting lifestyles and emergence of pathogens.</title>
        <authorList>
            <person name="Haridas S."/>
            <person name="Albert R."/>
            <person name="Binder M."/>
            <person name="Bloem J."/>
            <person name="Labutti K."/>
            <person name="Salamov A."/>
            <person name="Andreopoulos B."/>
            <person name="Baker S."/>
            <person name="Barry K."/>
            <person name="Bills G."/>
            <person name="Bluhm B."/>
            <person name="Cannon C."/>
            <person name="Castanera R."/>
            <person name="Culley D."/>
            <person name="Daum C."/>
            <person name="Ezra D."/>
            <person name="Gonzalez J."/>
            <person name="Henrissat B."/>
            <person name="Kuo A."/>
            <person name="Liang C."/>
            <person name="Lipzen A."/>
            <person name="Lutzoni F."/>
            <person name="Magnuson J."/>
            <person name="Mondo S."/>
            <person name="Nolan M."/>
            <person name="Ohm R."/>
            <person name="Pangilinan J."/>
            <person name="Park H.-J."/>
            <person name="Ramirez L."/>
            <person name="Alfaro M."/>
            <person name="Sun H."/>
            <person name="Tritt A."/>
            <person name="Yoshinaga Y."/>
            <person name="Zwiers L.-H."/>
            <person name="Turgeon B."/>
            <person name="Goodwin S."/>
            <person name="Spatafora J."/>
            <person name="Crous P."/>
            <person name="Grigoriev I."/>
        </authorList>
    </citation>
    <scope>NUCLEOTIDE SEQUENCE</scope>
    <source>
        <strain evidence="7">CBS 122681</strain>
    </source>
</reference>
<dbReference type="OrthoDB" id="269405at2759"/>
<sequence length="791" mass="88786">MADEPLRQHHDAAPQPDQDTVLSYDGAGSSKDGGSRHAGNAHAPGSLPLRQAMQQPRSEPKVYDVTEKFTRACKALEVGQLVKDEYFTLFESIGAIEVMDPKMDSGFLQPGETLEDEYDTLAPLLPEEVIGIMDQLLSHEMAWHTGYPLSQTLFTSVYIDKLLWPEPKTLEQAQFYRGELPGKSRPAPLLEVLRAYCIALVKCCDFVIAKVTGRDYYEEEDFCTHTYNRVLFFQTPMDVFLRELDAAVELMEEEGEIDDSFRKAIITRLGFRKDFLTALDLDCSLEHLDRYWSPILSSLPSINVTQQLGKGVPGSFSTKIQRRLASTVPPRPIVELEFKDAFAKLQQLCHDCEEATRFTSLPPDPLEYESFLWAFASRSPTPLAYSRSYLSTILFHPDTLNTTTSLPLLDLKTVLLPCSPILDPTNWTLSPPLNPSLPKPPRLQIAYVIDEFIERVGQSYLDYWTALGQNRCRLRRMLTHVIIGWSQLQADARLLDSDLEDITRDMGIQDQVIGSPLGTWVYQKKLFMAEKIVLLGFEQDIYLPDELASMYALLSELATRRRDVLADISAHFASRIALHEAAGETAVVEEIRQDAMYIASQLHEVEGIAALAHALSRFYIVLLYLNLLPHPNRPYGSEQLRFELRMKPFQPAISELFKRYRDENDMQPYGAYTAPSPAFVEDVRNGTSALWRDIERSVARAKDAFAKFKKRGAGSARAGGVEKNWGKAVQGALASCVALGVAVVGLKAGVGGVRVDGEGRVKDVGVKVEIPVAETGRRYKEEWVVGKVVKR</sequence>
<dbReference type="Pfam" id="PF25789">
    <property type="entry name" value="TPR_NAA35"/>
    <property type="match status" value="1"/>
</dbReference>
<dbReference type="InterPro" id="IPR007244">
    <property type="entry name" value="Naa35_N"/>
</dbReference>
<name>A0A6A6T1Q7_9PLEO</name>
<dbReference type="PANTHER" id="PTHR21373">
    <property type="entry name" value="GLUCOSE REPRESSIBLE PROTEIN MAK10"/>
    <property type="match status" value="1"/>
</dbReference>
<dbReference type="Pfam" id="PF04112">
    <property type="entry name" value="Mak10"/>
    <property type="match status" value="1"/>
</dbReference>